<dbReference type="InterPro" id="IPR036514">
    <property type="entry name" value="SGNH_hydro_sf"/>
</dbReference>
<evidence type="ECO:0000259" key="2">
    <source>
        <dbReference type="Pfam" id="PF13472"/>
    </source>
</evidence>
<keyword evidence="4" id="KW-1185">Reference proteome</keyword>
<dbReference type="PANTHER" id="PTHR48098">
    <property type="entry name" value="ENTEROCHELIN ESTERASE-RELATED"/>
    <property type="match status" value="1"/>
</dbReference>
<dbReference type="PANTHER" id="PTHR48098:SF3">
    <property type="entry name" value="IRON(III) ENTEROBACTIN ESTERASE"/>
    <property type="match status" value="1"/>
</dbReference>
<dbReference type="GO" id="GO:0031176">
    <property type="term" value="F:endo-1,4-beta-xylanase activity"/>
    <property type="evidence" value="ECO:0007669"/>
    <property type="project" value="UniProtKB-EC"/>
</dbReference>
<dbReference type="RefSeq" id="WP_145202001.1">
    <property type="nucleotide sequence ID" value="NZ_CP036434.1"/>
</dbReference>
<keyword evidence="3" id="KW-0624">Polysaccharide degradation</keyword>
<keyword evidence="3" id="KW-0378">Hydrolase</keyword>
<keyword evidence="3" id="KW-0326">Glycosidase</keyword>
<dbReference type="SUPFAM" id="SSF52266">
    <property type="entry name" value="SGNH hydrolase"/>
    <property type="match status" value="1"/>
</dbReference>
<dbReference type="AlphaFoldDB" id="A0A518EXD9"/>
<dbReference type="InterPro" id="IPR000801">
    <property type="entry name" value="Esterase-like"/>
</dbReference>
<dbReference type="InterPro" id="IPR050583">
    <property type="entry name" value="Mycobacterial_A85_antigen"/>
</dbReference>
<dbReference type="OrthoDB" id="9775130at2"/>
<proteinExistence type="predicted"/>
<sequence length="516" mass="58119" precursor="true">MTTRLLGLTLLLLLVPAASARQSASFPLGADHVRQPGVPVGTVTDHELLDSKTFPGTVRRYSVYVPAQYEPGTPAALMVFQDGHAYLAEGGPFRVPVMFDQLIHRQEMPVTIGVFVDPGHRKARLPPERGWRPSPENRSVEYDSLGPDYVNFLLEDLLPRIESEYSISEDPELRAIGGISSGGICAFTAAWERPDRFGKVMSHVGSFTDIRHGDTYPGMIRKTEPKPIRVYLQDGSNDLDNEHGNWWLGNLQMDAALRFKGYDVHFDRGLGGHGPEHGGALLPDALRWLWQDAPGVEPNLAIIPEVQTASWAQDWWMPRHEAKIAERKAMGEVDLLMIGDSITHQWQDVGRPVWDEYYADRRALNLGFSGDRTEQVIWRLQNGEVDDIRPKLAVLMIGTNNTGHREESAEHTATGIRRVISELRLRLPDTKILLLGIFPRGSNGEDSLRLRNDAINALIARFADDEHVWYQDLSKAFLERDGTLPRNVMPDLLHPELEGYRLWAEAMEPTIEKLME</sequence>
<dbReference type="InterPro" id="IPR029058">
    <property type="entry name" value="AB_hydrolase_fold"/>
</dbReference>
<evidence type="ECO:0000256" key="1">
    <source>
        <dbReference type="SAM" id="SignalP"/>
    </source>
</evidence>
<accession>A0A518EXD9</accession>
<dbReference type="GO" id="GO:0045493">
    <property type="term" value="P:xylan catabolic process"/>
    <property type="evidence" value="ECO:0007669"/>
    <property type="project" value="UniProtKB-KW"/>
</dbReference>
<evidence type="ECO:0000313" key="3">
    <source>
        <dbReference type="EMBL" id="QDV08762.1"/>
    </source>
</evidence>
<name>A0A518EXD9_9BACT</name>
<dbReference type="CDD" id="cd01820">
    <property type="entry name" value="PAF_acetylesterase_like"/>
    <property type="match status" value="1"/>
</dbReference>
<keyword evidence="3" id="KW-0858">Xylan degradation</keyword>
<dbReference type="InterPro" id="IPR013830">
    <property type="entry name" value="SGNH_hydro"/>
</dbReference>
<reference evidence="3 4" key="1">
    <citation type="submission" date="2019-02" db="EMBL/GenBank/DDBJ databases">
        <title>Deep-cultivation of Planctomycetes and their phenomic and genomic characterization uncovers novel biology.</title>
        <authorList>
            <person name="Wiegand S."/>
            <person name="Jogler M."/>
            <person name="Boedeker C."/>
            <person name="Pinto D."/>
            <person name="Vollmers J."/>
            <person name="Rivas-Marin E."/>
            <person name="Kohn T."/>
            <person name="Peeters S.H."/>
            <person name="Heuer A."/>
            <person name="Rast P."/>
            <person name="Oberbeckmann S."/>
            <person name="Bunk B."/>
            <person name="Jeske O."/>
            <person name="Meyerdierks A."/>
            <person name="Storesund J.E."/>
            <person name="Kallscheuer N."/>
            <person name="Luecker S."/>
            <person name="Lage O.M."/>
            <person name="Pohl T."/>
            <person name="Merkel B.J."/>
            <person name="Hornburger P."/>
            <person name="Mueller R.-W."/>
            <person name="Bruemmer F."/>
            <person name="Labrenz M."/>
            <person name="Spormann A.M."/>
            <person name="Op den Camp H."/>
            <person name="Overmann J."/>
            <person name="Amann R."/>
            <person name="Jetten M.S.M."/>
            <person name="Mascher T."/>
            <person name="Medema M.H."/>
            <person name="Devos D.P."/>
            <person name="Kaster A.-K."/>
            <person name="Ovreas L."/>
            <person name="Rohde M."/>
            <person name="Galperin M.Y."/>
            <person name="Jogler C."/>
        </authorList>
    </citation>
    <scope>NUCLEOTIDE SEQUENCE [LARGE SCALE GENOMIC DNA]</scope>
    <source>
        <strain evidence="3 4">Poly30</strain>
    </source>
</reference>
<protein>
    <submittedName>
        <fullName evidence="3">Endo-1,4-beta-xylanase Z</fullName>
        <ecNumber evidence="3">3.2.1.8</ecNumber>
    </submittedName>
</protein>
<keyword evidence="3" id="KW-0119">Carbohydrate metabolism</keyword>
<gene>
    <name evidence="3" type="primary">xynZ</name>
    <name evidence="3" type="ORF">Poly30_43170</name>
</gene>
<dbReference type="Pfam" id="PF13472">
    <property type="entry name" value="Lipase_GDSL_2"/>
    <property type="match status" value="1"/>
</dbReference>
<feature type="signal peptide" evidence="1">
    <location>
        <begin position="1"/>
        <end position="20"/>
    </location>
</feature>
<feature type="chain" id="PRO_5022143400" evidence="1">
    <location>
        <begin position="21"/>
        <end position="516"/>
    </location>
</feature>
<evidence type="ECO:0000313" key="4">
    <source>
        <dbReference type="Proteomes" id="UP000320390"/>
    </source>
</evidence>
<dbReference type="Gene3D" id="3.40.50.1110">
    <property type="entry name" value="SGNH hydrolase"/>
    <property type="match status" value="1"/>
</dbReference>
<feature type="domain" description="SGNH hydrolase-type esterase" evidence="2">
    <location>
        <begin position="338"/>
        <end position="502"/>
    </location>
</feature>
<dbReference type="Pfam" id="PF00756">
    <property type="entry name" value="Esterase"/>
    <property type="match status" value="1"/>
</dbReference>
<dbReference type="EMBL" id="CP036434">
    <property type="protein sequence ID" value="QDV08762.1"/>
    <property type="molecule type" value="Genomic_DNA"/>
</dbReference>
<dbReference type="Gene3D" id="3.40.50.1820">
    <property type="entry name" value="alpha/beta hydrolase"/>
    <property type="match status" value="1"/>
</dbReference>
<dbReference type="GO" id="GO:0016788">
    <property type="term" value="F:hydrolase activity, acting on ester bonds"/>
    <property type="evidence" value="ECO:0007669"/>
    <property type="project" value="UniProtKB-ARBA"/>
</dbReference>
<keyword evidence="1" id="KW-0732">Signal</keyword>
<dbReference type="EC" id="3.2.1.8" evidence="3"/>
<dbReference type="SUPFAM" id="SSF53474">
    <property type="entry name" value="alpha/beta-Hydrolases"/>
    <property type="match status" value="1"/>
</dbReference>
<dbReference type="Proteomes" id="UP000320390">
    <property type="component" value="Chromosome"/>
</dbReference>
<organism evidence="3 4">
    <name type="scientific">Saltatorellus ferox</name>
    <dbReference type="NCBI Taxonomy" id="2528018"/>
    <lineage>
        <taxon>Bacteria</taxon>
        <taxon>Pseudomonadati</taxon>
        <taxon>Planctomycetota</taxon>
        <taxon>Planctomycetia</taxon>
        <taxon>Planctomycetia incertae sedis</taxon>
        <taxon>Saltatorellus</taxon>
    </lineage>
</organism>